<sequence>MIMCQSYIGGKRKVHACNPNQNEHGGSCYHFSLGASDFETSKASCASLGMHLVFIGSQDEQDFLVVTGLGYEYWIGLSTVTSLDNAATSTWLDGSSLTYINFAVSGWTFDQGGECFRMSGSQYEWMDMTCSVELHYICETENSEC</sequence>
<evidence type="ECO:0000256" key="1">
    <source>
        <dbReference type="ARBA" id="ARBA00023157"/>
    </source>
</evidence>
<dbReference type="OrthoDB" id="6337382at2759"/>
<dbReference type="Proteomes" id="UP000007110">
    <property type="component" value="Unassembled WGS sequence"/>
</dbReference>
<protein>
    <recommendedName>
        <fullName evidence="2">C-type lectin domain-containing protein</fullName>
    </recommendedName>
</protein>
<dbReference type="PANTHER" id="PTHR22803">
    <property type="entry name" value="MANNOSE, PHOSPHOLIPASE, LECTIN RECEPTOR RELATED"/>
    <property type="match status" value="1"/>
</dbReference>
<name>A0A7M7PLN0_STRPU</name>
<organism evidence="3 4">
    <name type="scientific">Strongylocentrotus purpuratus</name>
    <name type="common">Purple sea urchin</name>
    <dbReference type="NCBI Taxonomy" id="7668"/>
    <lineage>
        <taxon>Eukaryota</taxon>
        <taxon>Metazoa</taxon>
        <taxon>Echinodermata</taxon>
        <taxon>Eleutherozoa</taxon>
        <taxon>Echinozoa</taxon>
        <taxon>Echinoidea</taxon>
        <taxon>Euechinoidea</taxon>
        <taxon>Echinacea</taxon>
        <taxon>Camarodonta</taxon>
        <taxon>Echinidea</taxon>
        <taxon>Strongylocentrotidae</taxon>
        <taxon>Strongylocentrotus</taxon>
    </lineage>
</organism>
<dbReference type="InParanoid" id="A0A7M7PLN0"/>
<dbReference type="GeneID" id="105439002"/>
<dbReference type="EnsemblMetazoa" id="XM_030996690">
    <property type="protein sequence ID" value="XP_030852550"/>
    <property type="gene ID" value="LOC105439002"/>
</dbReference>
<dbReference type="SMART" id="SM00034">
    <property type="entry name" value="CLECT"/>
    <property type="match status" value="1"/>
</dbReference>
<keyword evidence="1" id="KW-1015">Disulfide bond</keyword>
<dbReference type="InterPro" id="IPR016187">
    <property type="entry name" value="CTDL_fold"/>
</dbReference>
<keyword evidence="4" id="KW-1185">Reference proteome</keyword>
<dbReference type="InterPro" id="IPR018378">
    <property type="entry name" value="C-type_lectin_CS"/>
</dbReference>
<dbReference type="InterPro" id="IPR016186">
    <property type="entry name" value="C-type_lectin-like/link_sf"/>
</dbReference>
<evidence type="ECO:0000313" key="3">
    <source>
        <dbReference type="EnsemblMetazoa" id="XP_030852550"/>
    </source>
</evidence>
<dbReference type="Gene3D" id="3.10.100.10">
    <property type="entry name" value="Mannose-Binding Protein A, subunit A"/>
    <property type="match status" value="1"/>
</dbReference>
<reference evidence="4" key="1">
    <citation type="submission" date="2015-02" db="EMBL/GenBank/DDBJ databases">
        <title>Genome sequencing for Strongylocentrotus purpuratus.</title>
        <authorList>
            <person name="Murali S."/>
            <person name="Liu Y."/>
            <person name="Vee V."/>
            <person name="English A."/>
            <person name="Wang M."/>
            <person name="Skinner E."/>
            <person name="Han Y."/>
            <person name="Muzny D.M."/>
            <person name="Worley K.C."/>
            <person name="Gibbs R.A."/>
        </authorList>
    </citation>
    <scope>NUCLEOTIDE SEQUENCE</scope>
</reference>
<reference evidence="3" key="2">
    <citation type="submission" date="2021-01" db="UniProtKB">
        <authorList>
            <consortium name="EnsemblMetazoa"/>
        </authorList>
    </citation>
    <scope>IDENTIFICATION</scope>
</reference>
<feature type="domain" description="C-type lectin" evidence="2">
    <location>
        <begin position="24"/>
        <end position="139"/>
    </location>
</feature>
<proteinExistence type="predicted"/>
<dbReference type="Pfam" id="PF00059">
    <property type="entry name" value="Lectin_C"/>
    <property type="match status" value="1"/>
</dbReference>
<dbReference type="CDD" id="cd00037">
    <property type="entry name" value="CLECT"/>
    <property type="match status" value="1"/>
</dbReference>
<dbReference type="KEGG" id="spu:105439002"/>
<dbReference type="AlphaFoldDB" id="A0A7M7PLN0"/>
<evidence type="ECO:0000259" key="2">
    <source>
        <dbReference type="PROSITE" id="PS50041"/>
    </source>
</evidence>
<accession>A0A7M7PLN0</accession>
<evidence type="ECO:0000313" key="4">
    <source>
        <dbReference type="Proteomes" id="UP000007110"/>
    </source>
</evidence>
<dbReference type="OMA" id="VELHYIC"/>
<dbReference type="InterPro" id="IPR001304">
    <property type="entry name" value="C-type_lectin-like"/>
</dbReference>
<dbReference type="InterPro" id="IPR050111">
    <property type="entry name" value="C-type_lectin/snaclec_domain"/>
</dbReference>
<dbReference type="SUPFAM" id="SSF56436">
    <property type="entry name" value="C-type lectin-like"/>
    <property type="match status" value="1"/>
</dbReference>
<dbReference type="PROSITE" id="PS50041">
    <property type="entry name" value="C_TYPE_LECTIN_2"/>
    <property type="match status" value="1"/>
</dbReference>
<dbReference type="RefSeq" id="XP_030852550.1">
    <property type="nucleotide sequence ID" value="XM_030996690.1"/>
</dbReference>
<dbReference type="PROSITE" id="PS00615">
    <property type="entry name" value="C_TYPE_LECTIN_1"/>
    <property type="match status" value="1"/>
</dbReference>